<proteinExistence type="predicted"/>
<protein>
    <submittedName>
        <fullName evidence="1">Uncharacterized protein</fullName>
    </submittedName>
</protein>
<organism evidence="1 2">
    <name type="scientific">Ixodes persulcatus</name>
    <name type="common">Taiga tick</name>
    <dbReference type="NCBI Taxonomy" id="34615"/>
    <lineage>
        <taxon>Eukaryota</taxon>
        <taxon>Metazoa</taxon>
        <taxon>Ecdysozoa</taxon>
        <taxon>Arthropoda</taxon>
        <taxon>Chelicerata</taxon>
        <taxon>Arachnida</taxon>
        <taxon>Acari</taxon>
        <taxon>Parasitiformes</taxon>
        <taxon>Ixodida</taxon>
        <taxon>Ixodoidea</taxon>
        <taxon>Ixodidae</taxon>
        <taxon>Ixodinae</taxon>
        <taxon>Ixodes</taxon>
    </lineage>
</organism>
<reference evidence="1 2" key="1">
    <citation type="journal article" date="2020" name="Cell">
        <title>Large-Scale Comparative Analyses of Tick Genomes Elucidate Their Genetic Diversity and Vector Capacities.</title>
        <authorList>
            <consortium name="Tick Genome and Microbiome Consortium (TIGMIC)"/>
            <person name="Jia N."/>
            <person name="Wang J."/>
            <person name="Shi W."/>
            <person name="Du L."/>
            <person name="Sun Y."/>
            <person name="Zhan W."/>
            <person name="Jiang J.F."/>
            <person name="Wang Q."/>
            <person name="Zhang B."/>
            <person name="Ji P."/>
            <person name="Bell-Sakyi L."/>
            <person name="Cui X.M."/>
            <person name="Yuan T.T."/>
            <person name="Jiang B.G."/>
            <person name="Yang W.F."/>
            <person name="Lam T.T."/>
            <person name="Chang Q.C."/>
            <person name="Ding S.J."/>
            <person name="Wang X.J."/>
            <person name="Zhu J.G."/>
            <person name="Ruan X.D."/>
            <person name="Zhao L."/>
            <person name="Wei J.T."/>
            <person name="Ye R.Z."/>
            <person name="Que T.C."/>
            <person name="Du C.H."/>
            <person name="Zhou Y.H."/>
            <person name="Cheng J.X."/>
            <person name="Dai P.F."/>
            <person name="Guo W.B."/>
            <person name="Han X.H."/>
            <person name="Huang E.J."/>
            <person name="Li L.F."/>
            <person name="Wei W."/>
            <person name="Gao Y.C."/>
            <person name="Liu J.Z."/>
            <person name="Shao H.Z."/>
            <person name="Wang X."/>
            <person name="Wang C.C."/>
            <person name="Yang T.C."/>
            <person name="Huo Q.B."/>
            <person name="Li W."/>
            <person name="Chen H.Y."/>
            <person name="Chen S.E."/>
            <person name="Zhou L.G."/>
            <person name="Ni X.B."/>
            <person name="Tian J.H."/>
            <person name="Sheng Y."/>
            <person name="Liu T."/>
            <person name="Pan Y.S."/>
            <person name="Xia L.Y."/>
            <person name="Li J."/>
            <person name="Zhao F."/>
            <person name="Cao W.C."/>
        </authorList>
    </citation>
    <scope>NUCLEOTIDE SEQUENCE [LARGE SCALE GENOMIC DNA]</scope>
    <source>
        <strain evidence="1">Iper-2018</strain>
    </source>
</reference>
<evidence type="ECO:0000313" key="2">
    <source>
        <dbReference type="Proteomes" id="UP000805193"/>
    </source>
</evidence>
<name>A0AC60PXH4_IXOPE</name>
<dbReference type="EMBL" id="JABSTQ010009801">
    <property type="protein sequence ID" value="KAG0425797.1"/>
    <property type="molecule type" value="Genomic_DNA"/>
</dbReference>
<keyword evidence="2" id="KW-1185">Reference proteome</keyword>
<evidence type="ECO:0000313" key="1">
    <source>
        <dbReference type="EMBL" id="KAG0425797.1"/>
    </source>
</evidence>
<comment type="caution">
    <text evidence="1">The sequence shown here is derived from an EMBL/GenBank/DDBJ whole genome shotgun (WGS) entry which is preliminary data.</text>
</comment>
<dbReference type="Proteomes" id="UP000805193">
    <property type="component" value="Unassembled WGS sequence"/>
</dbReference>
<accession>A0AC60PXH4</accession>
<sequence>MESVLDPLGPWHGPVLFLGVLRGLAASSFIMSLTFMAPQSQEHWCARPASFSNWTTQEWLNISVPLEVSELGVVSRSRCHVLQWDGQDPEVIRSDARLWQGQSNESSVPTSVPCTEWEFDSSFHTRTVLSEWNTVCGNQWMLGISQSILMFGFMLGNFVFSHLSDWCGRRPAIFAGSLLSLMSGVAVAFASSFSMFNAFRFLASTGHGGITNVAYTIAIECVAPRKRALISMLQEVGWVLGLIVLPGLAYLLTNWVHLQLAISAPLIIMLLVAYIMEESPRWLLVVGRFEAAEAVLHRIVKRNGLHVKEIEKLVLESKEKVELEDKKNKSTILDLFRSWKIAIISISTHVQLAVVVLLYYDLIYKITDFGGSPFINFLLVALLEIPVILGAMVVINYLRRRVIYFILYVPSTVACLTLAFVPADMVWFQLALVMVGKFCVQCAYSVICVQVTECFPTVVRAVALGSALTASRVGAIVAPFFKDLGRVTHPWVPSVLDAVLAVGSLLLALLLPETFRKPLPDSFSDVLRLHETKKADCAAELESMGGGEENDNVV</sequence>
<gene>
    <name evidence="1" type="ORF">HPB47_027057</name>
</gene>